<dbReference type="PANTHER" id="PTHR43472:SF1">
    <property type="entry name" value="PHOSPHORIBOSYLAMINE--GLYCINE LIGASE, CHLOROPLASTIC"/>
    <property type="match status" value="1"/>
</dbReference>
<accession>A0A484BBV3</accession>
<dbReference type="Pfam" id="PF02844">
    <property type="entry name" value="GARS_N"/>
    <property type="match status" value="1"/>
</dbReference>
<comment type="caution">
    <text evidence="2">The sequence shown here is derived from an EMBL/GenBank/DDBJ whole genome shotgun (WGS) entry which is preliminary data.</text>
</comment>
<dbReference type="STRING" id="7232.A0A484BBV3"/>
<dbReference type="SUPFAM" id="SSF52440">
    <property type="entry name" value="PreATP-grasp domain"/>
    <property type="match status" value="1"/>
</dbReference>
<feature type="domain" description="Phosphoribosylglycinamide synthetase N-terminal" evidence="1">
    <location>
        <begin position="4"/>
        <end position="51"/>
    </location>
</feature>
<dbReference type="PANTHER" id="PTHR43472">
    <property type="entry name" value="PHOSPHORIBOSYLAMINE--GLYCINE LIGASE"/>
    <property type="match status" value="1"/>
</dbReference>
<organism evidence="2 3">
    <name type="scientific">Drosophila navojoa</name>
    <name type="common">Fruit fly</name>
    <dbReference type="NCBI Taxonomy" id="7232"/>
    <lineage>
        <taxon>Eukaryota</taxon>
        <taxon>Metazoa</taxon>
        <taxon>Ecdysozoa</taxon>
        <taxon>Arthropoda</taxon>
        <taxon>Hexapoda</taxon>
        <taxon>Insecta</taxon>
        <taxon>Pterygota</taxon>
        <taxon>Neoptera</taxon>
        <taxon>Endopterygota</taxon>
        <taxon>Diptera</taxon>
        <taxon>Brachycera</taxon>
        <taxon>Muscomorpha</taxon>
        <taxon>Ephydroidea</taxon>
        <taxon>Drosophilidae</taxon>
        <taxon>Drosophila</taxon>
    </lineage>
</organism>
<gene>
    <name evidence="2" type="ORF">AWZ03_007486</name>
</gene>
<evidence type="ECO:0000313" key="3">
    <source>
        <dbReference type="Proteomes" id="UP000295192"/>
    </source>
</evidence>
<dbReference type="InterPro" id="IPR020562">
    <property type="entry name" value="PRibGlycinamide_synth_N"/>
</dbReference>
<dbReference type="AlphaFoldDB" id="A0A484BBV3"/>
<dbReference type="OMA" id="RIPNLNM"/>
<dbReference type="Gene3D" id="3.40.50.20">
    <property type="match status" value="1"/>
</dbReference>
<name>A0A484BBV3_DRONA</name>
<dbReference type="Proteomes" id="UP000295192">
    <property type="component" value="Unassembled WGS sequence"/>
</dbReference>
<dbReference type="OrthoDB" id="2018833at2759"/>
<dbReference type="InterPro" id="IPR016185">
    <property type="entry name" value="PreATP-grasp_dom_sf"/>
</dbReference>
<proteinExistence type="predicted"/>
<evidence type="ECO:0000313" key="2">
    <source>
        <dbReference type="EMBL" id="TDG46144.1"/>
    </source>
</evidence>
<dbReference type="GO" id="GO:0009113">
    <property type="term" value="P:purine nucleobase biosynthetic process"/>
    <property type="evidence" value="ECO:0007669"/>
    <property type="project" value="InterPro"/>
</dbReference>
<protein>
    <recommendedName>
        <fullName evidence="1">Phosphoribosylglycinamide synthetase N-terminal domain-containing protein</fullName>
    </recommendedName>
</protein>
<dbReference type="InterPro" id="IPR000115">
    <property type="entry name" value="PRibGlycinamide_synth"/>
</dbReference>
<dbReference type="GO" id="GO:0004637">
    <property type="term" value="F:phosphoribosylamine-glycine ligase activity"/>
    <property type="evidence" value="ECO:0007669"/>
    <property type="project" value="InterPro"/>
</dbReference>
<keyword evidence="3" id="KW-1185">Reference proteome</keyword>
<reference evidence="2 3" key="1">
    <citation type="journal article" date="2019" name="J. Hered.">
        <title>An Improved Genome Assembly for Drosophila navojoa, the Basal Species in the mojavensis Cluster.</title>
        <authorList>
            <person name="Vanderlinde T."/>
            <person name="Dupim E.G."/>
            <person name="Nazario-Yepiz N.O."/>
            <person name="Carvalho A.B."/>
        </authorList>
    </citation>
    <scope>NUCLEOTIDE SEQUENCE [LARGE SCALE GENOMIC DNA]</scope>
    <source>
        <strain evidence="2">Navoj_Jal97</strain>
        <tissue evidence="2">Whole organism</tissue>
    </source>
</reference>
<sequence length="72" mass="7703">MSNRVLVIGSGGREHAICWKLEQSPLVSQIYALPGSFGIGQLGVKCQNLGADVLDAKDFEVSAVYAPEVRRG</sequence>
<evidence type="ECO:0000259" key="1">
    <source>
        <dbReference type="Pfam" id="PF02844"/>
    </source>
</evidence>
<dbReference type="EMBL" id="LSRL02000064">
    <property type="protein sequence ID" value="TDG46144.1"/>
    <property type="molecule type" value="Genomic_DNA"/>
</dbReference>